<gene>
    <name evidence="1" type="ORF">LF65_03725</name>
</gene>
<dbReference type="RefSeq" id="WP_041897984.1">
    <property type="nucleotide sequence ID" value="NZ_CP010086.2"/>
</dbReference>
<name>A0A0B5QDI8_CLOBE</name>
<dbReference type="KEGG" id="cbei:LF65_03725"/>
<dbReference type="STRING" id="1520.LF65_03725"/>
<dbReference type="EMBL" id="CP010086">
    <property type="protein sequence ID" value="AJH00280.1"/>
    <property type="molecule type" value="Genomic_DNA"/>
</dbReference>
<dbReference type="AlphaFoldDB" id="A0A0B5QDI8"/>
<evidence type="ECO:0000313" key="2">
    <source>
        <dbReference type="Proteomes" id="UP000031866"/>
    </source>
</evidence>
<accession>A0A0B5QDI8</accession>
<sequence length="129" mass="15209">MKITFEKLSNFSLIYIKLKESNVKVKTIQDPLCELLFDKDNKWIGINIFNESKCCDEFILPKVKRRGNINVQQTDEMVTILFNEMTNTYSKREELCNVDYNENEFLGIELILKDFNCNTEVIEAFTIFS</sequence>
<organism evidence="1 2">
    <name type="scientific">Clostridium beijerinckii</name>
    <name type="common">Clostridium MP</name>
    <dbReference type="NCBI Taxonomy" id="1520"/>
    <lineage>
        <taxon>Bacteria</taxon>
        <taxon>Bacillati</taxon>
        <taxon>Bacillota</taxon>
        <taxon>Clostridia</taxon>
        <taxon>Eubacteriales</taxon>
        <taxon>Clostridiaceae</taxon>
        <taxon>Clostridium</taxon>
    </lineage>
</organism>
<proteinExistence type="predicted"/>
<dbReference type="Proteomes" id="UP000031866">
    <property type="component" value="Chromosome"/>
</dbReference>
<reference evidence="2" key="1">
    <citation type="submission" date="2014-12" db="EMBL/GenBank/DDBJ databases">
        <title>Genome sequence of Clostridium beijerinckii strain 59B.</title>
        <authorList>
            <person name="Little G.T."/>
            <person name="Minton N.P."/>
        </authorList>
    </citation>
    <scope>NUCLEOTIDE SEQUENCE [LARGE SCALE GENOMIC DNA]</scope>
    <source>
        <strain evidence="2">59B</strain>
    </source>
</reference>
<dbReference type="OrthoDB" id="2627608at2"/>
<evidence type="ECO:0000313" key="1">
    <source>
        <dbReference type="EMBL" id="AJH00280.1"/>
    </source>
</evidence>
<protein>
    <submittedName>
        <fullName evidence="1">Uncharacterized protein</fullName>
    </submittedName>
</protein>